<comment type="caution">
    <text evidence="2">The sequence shown here is derived from an EMBL/GenBank/DDBJ whole genome shotgun (WGS) entry which is preliminary data.</text>
</comment>
<evidence type="ECO:0000313" key="2">
    <source>
        <dbReference type="EMBL" id="TCD62541.1"/>
    </source>
</evidence>
<dbReference type="PROSITE" id="PS00109">
    <property type="entry name" value="PROTEIN_KINASE_TYR"/>
    <property type="match status" value="1"/>
</dbReference>
<dbReference type="InterPro" id="IPR008266">
    <property type="entry name" value="Tyr_kinase_AS"/>
</dbReference>
<keyword evidence="3" id="KW-1185">Reference proteome</keyword>
<feature type="domain" description="Protein kinase" evidence="1">
    <location>
        <begin position="162"/>
        <end position="451"/>
    </location>
</feature>
<dbReference type="InterPro" id="IPR051681">
    <property type="entry name" value="Ser/Thr_Kinases-Pseudokinases"/>
</dbReference>
<dbReference type="AlphaFoldDB" id="A0A4R0R584"/>
<evidence type="ECO:0000313" key="3">
    <source>
        <dbReference type="Proteomes" id="UP000292702"/>
    </source>
</evidence>
<proteinExistence type="predicted"/>
<dbReference type="PROSITE" id="PS50011">
    <property type="entry name" value="PROTEIN_KINASE_DOM"/>
    <property type="match status" value="2"/>
</dbReference>
<dbReference type="InterPro" id="IPR011009">
    <property type="entry name" value="Kinase-like_dom_sf"/>
</dbReference>
<dbReference type="InterPro" id="IPR000719">
    <property type="entry name" value="Prot_kinase_dom"/>
</dbReference>
<dbReference type="OrthoDB" id="4062651at2759"/>
<evidence type="ECO:0000259" key="1">
    <source>
        <dbReference type="PROSITE" id="PS50011"/>
    </source>
</evidence>
<accession>A0A4R0R584</accession>
<dbReference type="GO" id="GO:0004674">
    <property type="term" value="F:protein serine/threonine kinase activity"/>
    <property type="evidence" value="ECO:0007669"/>
    <property type="project" value="TreeGrafter"/>
</dbReference>
<dbReference type="InterPro" id="IPR001245">
    <property type="entry name" value="Ser-Thr/Tyr_kinase_cat_dom"/>
</dbReference>
<dbReference type="STRING" id="92696.A0A4R0R584"/>
<gene>
    <name evidence="2" type="ORF">EIP91_006746</name>
</gene>
<dbReference type="SUPFAM" id="SSF56112">
    <property type="entry name" value="Protein kinase-like (PK-like)"/>
    <property type="match status" value="2"/>
</dbReference>
<sequence length="754" mass="84819">MLAAATSMWGIGNWDAMIKDPSLNFAGRTPTDLEERFRKSFPDTYKEHFPEAKVSKKSNPPTEEPPQEIVVEKIDPDLRVKEITYKALENEEYSGMMDLSQEDSLIALNLVQKMLENQSQDSLTEADATVRSPRSQLRRLVLDLSLKCGQVPNALFLQDVQCTDTESRAAGGFADIYRGRWEGYDIAIKCLRIFVLSTDTQKARLRQAFYRESLLWHNLQHKHVLPFFGVTADVFPHTLCMVLPWVERGNIRQYMHRSKQSGELVGQMFINSVNKWLYEIALGLAYLHDEDVVHGDLRGANILIDRDGCVRLADFGLANTAQLTGSDYGDIFTHGGATRWQAPELLDPDRFGSWTDLPTYQSDMYAFGSVCLELYTGQSPYCDLSDVQVYSLVLTGGRPSRPLMKDGVAMSDAFWELANWCWSDSPSSRPTVDDCLASILTATGGVMSPHLGEPDAPPTPSVRSTTLEQMLVLLRLEGVERMSTAAALTGGRSSDIFIGKYRGHRVALKRIRMFLSSENERKVYETVYSSALKWKELQHKHVLPFLGIDVTSFERGMSMVFPWKNHGNVRSFITRLKNSSRFGGAPSWLSRWISQIGKGLAYLHSEQVVHGALRGTNVLIDEEWGVRLADYDQVEFGEDTSSHAEEAHRALRWMPPEMCQPGAHVNFATDVYGFACLCLEMYTCQDPFAEVIGATRFTRTLANGSLIPIRPSVYDGAVANMPDTLWTLMERCWTREPSQRPTAAQLVQILSLST</sequence>
<dbReference type="Gene3D" id="1.10.510.10">
    <property type="entry name" value="Transferase(Phosphotransferase) domain 1"/>
    <property type="match status" value="2"/>
</dbReference>
<organism evidence="2 3">
    <name type="scientific">Steccherinum ochraceum</name>
    <dbReference type="NCBI Taxonomy" id="92696"/>
    <lineage>
        <taxon>Eukaryota</taxon>
        <taxon>Fungi</taxon>
        <taxon>Dikarya</taxon>
        <taxon>Basidiomycota</taxon>
        <taxon>Agaricomycotina</taxon>
        <taxon>Agaricomycetes</taxon>
        <taxon>Polyporales</taxon>
        <taxon>Steccherinaceae</taxon>
        <taxon>Steccherinum</taxon>
    </lineage>
</organism>
<feature type="domain" description="Protein kinase" evidence="1">
    <location>
        <begin position="482"/>
        <end position="752"/>
    </location>
</feature>
<reference evidence="2 3" key="1">
    <citation type="submission" date="2018-11" db="EMBL/GenBank/DDBJ databases">
        <title>Genome assembly of Steccherinum ochraceum LE-BIN_3174, the white-rot fungus of the Steccherinaceae family (The Residual Polyporoid clade, Polyporales, Basidiomycota).</title>
        <authorList>
            <person name="Fedorova T.V."/>
            <person name="Glazunova O.A."/>
            <person name="Landesman E.O."/>
            <person name="Moiseenko K.V."/>
            <person name="Psurtseva N.V."/>
            <person name="Savinova O.S."/>
            <person name="Shakhova N.V."/>
            <person name="Tyazhelova T.V."/>
            <person name="Vasina D.V."/>
        </authorList>
    </citation>
    <scope>NUCLEOTIDE SEQUENCE [LARGE SCALE GENOMIC DNA]</scope>
    <source>
        <strain evidence="2 3">LE-BIN_3174</strain>
    </source>
</reference>
<dbReference type="Pfam" id="PF07714">
    <property type="entry name" value="PK_Tyr_Ser-Thr"/>
    <property type="match status" value="2"/>
</dbReference>
<dbReference type="EMBL" id="RWJN01000362">
    <property type="protein sequence ID" value="TCD62541.1"/>
    <property type="molecule type" value="Genomic_DNA"/>
</dbReference>
<name>A0A4R0R584_9APHY</name>
<dbReference type="PANTHER" id="PTHR44329">
    <property type="entry name" value="SERINE/THREONINE-PROTEIN KINASE TNNI3K-RELATED"/>
    <property type="match status" value="1"/>
</dbReference>
<dbReference type="GO" id="GO:0005524">
    <property type="term" value="F:ATP binding"/>
    <property type="evidence" value="ECO:0007669"/>
    <property type="project" value="InterPro"/>
</dbReference>
<dbReference type="Proteomes" id="UP000292702">
    <property type="component" value="Unassembled WGS sequence"/>
</dbReference>
<protein>
    <recommendedName>
        <fullName evidence="1">Protein kinase domain-containing protein</fullName>
    </recommendedName>
</protein>